<protein>
    <submittedName>
        <fullName evidence="1">Uncharacterized protein</fullName>
    </submittedName>
</protein>
<name>X0KUJ6_FUSOX</name>
<dbReference type="AlphaFoldDB" id="X0KUJ6"/>
<dbReference type="HOGENOM" id="CLU_3399453_0_0_1"/>
<gene>
    <name evidence="1" type="ORF">FOTG_19030</name>
</gene>
<proteinExistence type="predicted"/>
<dbReference type="EMBL" id="KK035532">
    <property type="protein sequence ID" value="EXM12467.1"/>
    <property type="molecule type" value="Genomic_DNA"/>
</dbReference>
<reference evidence="1" key="1">
    <citation type="submission" date="2011-11" db="EMBL/GenBank/DDBJ databases">
        <title>The Genome Sequence of Fusarium oxysporum Cotton.</title>
        <authorList>
            <consortium name="The Broad Institute Genome Sequencing Platform"/>
            <person name="Ma L.-J."/>
            <person name="Gale L.R."/>
            <person name="Schwartz D.C."/>
            <person name="Zhou S."/>
            <person name="Corby-Kistler H."/>
            <person name="Young S.K."/>
            <person name="Zeng Q."/>
            <person name="Gargeya S."/>
            <person name="Fitzgerald M."/>
            <person name="Haas B."/>
            <person name="Abouelleil A."/>
            <person name="Alvarado L."/>
            <person name="Arachchi H.M."/>
            <person name="Berlin A."/>
            <person name="Brown A."/>
            <person name="Chapman S.B."/>
            <person name="Chen Z."/>
            <person name="Dunbar C."/>
            <person name="Freedman E."/>
            <person name="Gearin G."/>
            <person name="Goldberg J."/>
            <person name="Griggs A."/>
            <person name="Gujja S."/>
            <person name="Heiman D."/>
            <person name="Howarth C."/>
            <person name="Larson L."/>
            <person name="Lui A."/>
            <person name="MacDonald P.J.P."/>
            <person name="Montmayeur A."/>
            <person name="Murphy C."/>
            <person name="Neiman D."/>
            <person name="Pearson M."/>
            <person name="Priest M."/>
            <person name="Roberts A."/>
            <person name="Saif S."/>
            <person name="Shea T."/>
            <person name="Shenoy N."/>
            <person name="Sisk P."/>
            <person name="Stolte C."/>
            <person name="Sykes S."/>
            <person name="Wortman J."/>
            <person name="Nusbaum C."/>
            <person name="Birren B."/>
        </authorList>
    </citation>
    <scope>NUCLEOTIDE SEQUENCE [LARGE SCALE GENOMIC DNA]</scope>
    <source>
        <strain evidence="1">25433</strain>
    </source>
</reference>
<evidence type="ECO:0000313" key="1">
    <source>
        <dbReference type="EMBL" id="EXM12467.1"/>
    </source>
</evidence>
<sequence>MRRGFSTSHLLRAFAESNITWTSTETFIPLY</sequence>
<accession>X0KUJ6</accession>
<organism evidence="1">
    <name type="scientific">Fusarium oxysporum f. sp. vasinfectum 25433</name>
    <dbReference type="NCBI Taxonomy" id="1089449"/>
    <lineage>
        <taxon>Eukaryota</taxon>
        <taxon>Fungi</taxon>
        <taxon>Dikarya</taxon>
        <taxon>Ascomycota</taxon>
        <taxon>Pezizomycotina</taxon>
        <taxon>Sordariomycetes</taxon>
        <taxon>Hypocreomycetidae</taxon>
        <taxon>Hypocreales</taxon>
        <taxon>Nectriaceae</taxon>
        <taxon>Fusarium</taxon>
        <taxon>Fusarium oxysporum species complex</taxon>
    </lineage>
</organism>
<reference evidence="1" key="2">
    <citation type="submission" date="2014-03" db="EMBL/GenBank/DDBJ databases">
        <title>The Genome Annotation of Fusarium oxysporum Cotton.</title>
        <authorList>
            <consortium name="The Broad Institute Genomics Platform"/>
            <person name="Ma L.-J."/>
            <person name="Corby-Kistler H."/>
            <person name="Broz K."/>
            <person name="Gale L.R."/>
            <person name="Jonkers W."/>
            <person name="O'Donnell K."/>
            <person name="Ploetz R."/>
            <person name="Steinberg C."/>
            <person name="Schwartz D.C."/>
            <person name="VanEtten H."/>
            <person name="Zhou S."/>
            <person name="Young S.K."/>
            <person name="Zeng Q."/>
            <person name="Gargeya S."/>
            <person name="Fitzgerald M."/>
            <person name="Abouelleil A."/>
            <person name="Alvarado L."/>
            <person name="Chapman S.B."/>
            <person name="Gainer-Dewar J."/>
            <person name="Goldberg J."/>
            <person name="Griggs A."/>
            <person name="Gujja S."/>
            <person name="Hansen M."/>
            <person name="Howarth C."/>
            <person name="Imamovic A."/>
            <person name="Ireland A."/>
            <person name="Larimer J."/>
            <person name="McCowan C."/>
            <person name="Murphy C."/>
            <person name="Pearson M."/>
            <person name="Poon T.W."/>
            <person name="Priest M."/>
            <person name="Roberts A."/>
            <person name="Saif S."/>
            <person name="Shea T."/>
            <person name="Sykes S."/>
            <person name="Wortman J."/>
            <person name="Nusbaum C."/>
            <person name="Birren B."/>
        </authorList>
    </citation>
    <scope>NUCLEOTIDE SEQUENCE</scope>
    <source>
        <strain evidence="1">25433</strain>
    </source>
</reference>
<dbReference type="Proteomes" id="UP000030701">
    <property type="component" value="Unassembled WGS sequence"/>
</dbReference>